<keyword evidence="1" id="KW-0503">Monooxygenase</keyword>
<evidence type="ECO:0000313" key="1">
    <source>
        <dbReference type="EMBL" id="ASY15813.1"/>
    </source>
</evidence>
<proteinExistence type="predicted"/>
<evidence type="ECO:0000313" key="2">
    <source>
        <dbReference type="Proteomes" id="UP000217215"/>
    </source>
</evidence>
<dbReference type="CDD" id="cd21650">
    <property type="entry name" value="CrtA-like"/>
    <property type="match status" value="1"/>
</dbReference>
<organism evidence="1 2">
    <name type="scientific">Candidatus Planktophila sulfonica</name>
    <dbReference type="NCBI Taxonomy" id="1884904"/>
    <lineage>
        <taxon>Bacteria</taxon>
        <taxon>Bacillati</taxon>
        <taxon>Actinomycetota</taxon>
        <taxon>Actinomycetes</taxon>
        <taxon>Candidatus Nanopelagicales</taxon>
        <taxon>Candidatus Nanopelagicaceae</taxon>
        <taxon>Candidatus Planktophila</taxon>
    </lineage>
</organism>
<keyword evidence="1" id="KW-0560">Oxidoreductase</keyword>
<dbReference type="Proteomes" id="UP000217215">
    <property type="component" value="Chromosome"/>
</dbReference>
<keyword evidence="2" id="KW-1185">Reference proteome</keyword>
<dbReference type="GO" id="GO:0004497">
    <property type="term" value="F:monooxygenase activity"/>
    <property type="evidence" value="ECO:0007669"/>
    <property type="project" value="UniProtKB-KW"/>
</dbReference>
<reference evidence="1 2" key="1">
    <citation type="submission" date="2016-07" db="EMBL/GenBank/DDBJ databases">
        <title>High microdiversification within the ubiquitous acI lineage of Actinobacteria.</title>
        <authorList>
            <person name="Neuenschwander S.M."/>
            <person name="Salcher M."/>
            <person name="Ghai R."/>
            <person name="Pernthaler J."/>
        </authorList>
    </citation>
    <scope>NUCLEOTIDE SEQUENCE [LARGE SCALE GENOMIC DNA]</scope>
    <source>
        <strain evidence="1">MMS-IA-56</strain>
    </source>
</reference>
<sequence>MESAEKVTVAYFFTIARKSIPFAFLSMAIDRMRSRKFTGISFSKLLGTGTGKTFTPSDADLTRWGMVVVVDQNRLADFDSSSIVTNWRKRSTSEFRAVLSPLSSHGLWAKTNPFDFTSALSTPDAQIAAITRARIKWHQNFRFWGAVPPVVTDLHNSPGLITAIGIGEAPIGLQGTFSLWKSAAALRDFAYKGQAHQVAIKQTEEIGWYSEELFARFEVLELRGEISATRAK</sequence>
<dbReference type="KEGG" id="psuf:A1sIA56_02615"/>
<dbReference type="OrthoDB" id="1122317at2"/>
<dbReference type="EMBL" id="CP016773">
    <property type="protein sequence ID" value="ASY15813.1"/>
    <property type="molecule type" value="Genomic_DNA"/>
</dbReference>
<dbReference type="InterPro" id="IPR049574">
    <property type="entry name" value="CrtA-like"/>
</dbReference>
<gene>
    <name evidence="1" type="ORF">A1sIA56_02615</name>
</gene>
<protein>
    <submittedName>
        <fullName evidence="1">Putative spheroidene monooxygenase</fullName>
    </submittedName>
</protein>
<accession>A0A249KG80</accession>
<name>A0A249KG80_9ACTN</name>
<dbReference type="AlphaFoldDB" id="A0A249KG80"/>